<reference evidence="1" key="1">
    <citation type="submission" date="2020-04" db="EMBL/GenBank/DDBJ databases">
        <authorList>
            <person name="Alioto T."/>
            <person name="Alioto T."/>
            <person name="Gomez Garrido J."/>
        </authorList>
    </citation>
    <scope>NUCLEOTIDE SEQUENCE</scope>
    <source>
        <strain evidence="1">A484AB</strain>
    </source>
</reference>
<dbReference type="EMBL" id="CACRXK020030624">
    <property type="protein sequence ID" value="CAB4042690.1"/>
    <property type="molecule type" value="Genomic_DNA"/>
</dbReference>
<evidence type="ECO:0000313" key="1">
    <source>
        <dbReference type="EMBL" id="CAB4042690.1"/>
    </source>
</evidence>
<name>A0A7D9KBH4_PARCT</name>
<dbReference type="Proteomes" id="UP001152795">
    <property type="component" value="Unassembled WGS sequence"/>
</dbReference>
<evidence type="ECO:0000313" key="2">
    <source>
        <dbReference type="Proteomes" id="UP001152795"/>
    </source>
</evidence>
<sequence length="78" mass="9111">VKKDRNVKNADEFKQYITSQVEKYWPNLDPSAQVIEFSTHNAALVQDKSYISEKFVKFMNLLKSMLLQTISGKLKAEW</sequence>
<keyword evidence="2" id="KW-1185">Reference proteome</keyword>
<accession>A0A7D9KBH4</accession>
<comment type="caution">
    <text evidence="1">The sequence shown here is derived from an EMBL/GenBank/DDBJ whole genome shotgun (WGS) entry which is preliminary data.</text>
</comment>
<dbReference type="AlphaFoldDB" id="A0A7D9KBH4"/>
<organism evidence="1 2">
    <name type="scientific">Paramuricea clavata</name>
    <name type="common">Red gorgonian</name>
    <name type="synonym">Violescent sea-whip</name>
    <dbReference type="NCBI Taxonomy" id="317549"/>
    <lineage>
        <taxon>Eukaryota</taxon>
        <taxon>Metazoa</taxon>
        <taxon>Cnidaria</taxon>
        <taxon>Anthozoa</taxon>
        <taxon>Octocorallia</taxon>
        <taxon>Malacalcyonacea</taxon>
        <taxon>Plexauridae</taxon>
        <taxon>Paramuricea</taxon>
    </lineage>
</organism>
<feature type="non-terminal residue" evidence="1">
    <location>
        <position position="1"/>
    </location>
</feature>
<proteinExistence type="predicted"/>
<feature type="non-terminal residue" evidence="1">
    <location>
        <position position="78"/>
    </location>
</feature>
<protein>
    <submittedName>
        <fullName evidence="1">Uncharacterized protein</fullName>
    </submittedName>
</protein>
<gene>
    <name evidence="1" type="ORF">PACLA_8A067288</name>
</gene>